<accession>A0A135L775</accession>
<dbReference type="Pfam" id="PF02152">
    <property type="entry name" value="FolB"/>
    <property type="match status" value="1"/>
</dbReference>
<evidence type="ECO:0000256" key="6">
    <source>
        <dbReference type="RuleBase" id="RU362079"/>
    </source>
</evidence>
<dbReference type="OrthoDB" id="9803748at2"/>
<dbReference type="EC" id="4.1.2.25" evidence="6"/>
<dbReference type="InterPro" id="IPR043133">
    <property type="entry name" value="GTP-CH-I_C/QueF"/>
</dbReference>
<dbReference type="RefSeq" id="WP_068727111.1">
    <property type="nucleotide sequence ID" value="NZ_LSKU01000001.1"/>
</dbReference>
<dbReference type="PANTHER" id="PTHR42844">
    <property type="entry name" value="DIHYDRONEOPTERIN ALDOLASE 1-RELATED"/>
    <property type="match status" value="1"/>
</dbReference>
<keyword evidence="4 6" id="KW-0289">Folate biosynthesis</keyword>
<dbReference type="STRING" id="1413211.U473_13185"/>
<dbReference type="CDD" id="cd00534">
    <property type="entry name" value="DHNA_DHNTPE"/>
    <property type="match status" value="1"/>
</dbReference>
<dbReference type="Proteomes" id="UP000070352">
    <property type="component" value="Unassembled WGS sequence"/>
</dbReference>
<comment type="function">
    <text evidence="6">Catalyzes the conversion of 7,8-dihydroneopterin to 6-hydroxymethyl-7,8-dihydropterin.</text>
</comment>
<comment type="caution">
    <text evidence="8">The sequence shown here is derived from an EMBL/GenBank/DDBJ whole genome shotgun (WGS) entry which is preliminary data.</text>
</comment>
<evidence type="ECO:0000256" key="3">
    <source>
        <dbReference type="ARBA" id="ARBA00005708"/>
    </source>
</evidence>
<reference evidence="8 9" key="1">
    <citation type="submission" date="2016-02" db="EMBL/GenBank/DDBJ databases">
        <title>Draft Genome for Tepidibacillus decaturensis nov. sp. Strain Z9, an Anaerobic, Moderately Thermophilic and Heterotrophic Bacterium from Deep Subsurface of the Illinois Basin, USA.</title>
        <authorList>
            <person name="Dong Y."/>
            <person name="Chang J.Y."/>
            <person name="Sanford R."/>
            <person name="Fouke B.W."/>
        </authorList>
    </citation>
    <scope>NUCLEOTIDE SEQUENCE [LARGE SCALE GENOMIC DNA]</scope>
    <source>
        <strain evidence="8 9">Z9</strain>
    </source>
</reference>
<evidence type="ECO:0000313" key="8">
    <source>
        <dbReference type="EMBL" id="KXG44861.1"/>
    </source>
</evidence>
<evidence type="ECO:0000313" key="9">
    <source>
        <dbReference type="Proteomes" id="UP000070352"/>
    </source>
</evidence>
<dbReference type="NCBIfam" id="TIGR00525">
    <property type="entry name" value="folB"/>
    <property type="match status" value="1"/>
</dbReference>
<dbReference type="AlphaFoldDB" id="A0A135L775"/>
<dbReference type="GO" id="GO:0005737">
    <property type="term" value="C:cytoplasm"/>
    <property type="evidence" value="ECO:0007669"/>
    <property type="project" value="TreeGrafter"/>
</dbReference>
<dbReference type="GO" id="GO:0046656">
    <property type="term" value="P:folic acid biosynthetic process"/>
    <property type="evidence" value="ECO:0007669"/>
    <property type="project" value="UniProtKB-UniRule"/>
</dbReference>
<feature type="domain" description="Dihydroneopterin aldolase/epimerase" evidence="7">
    <location>
        <begin position="4"/>
        <end position="116"/>
    </location>
</feature>
<name>A0A135L775_9BACI</name>
<protein>
    <recommendedName>
        <fullName evidence="6">7,8-dihydroneopterin aldolase</fullName>
        <ecNumber evidence="6">4.1.2.25</ecNumber>
    </recommendedName>
</protein>
<dbReference type="SMART" id="SM00905">
    <property type="entry name" value="FolB"/>
    <property type="match status" value="1"/>
</dbReference>
<dbReference type="EMBL" id="LSKU01000001">
    <property type="protein sequence ID" value="KXG44861.1"/>
    <property type="molecule type" value="Genomic_DNA"/>
</dbReference>
<comment type="similarity">
    <text evidence="3 6">Belongs to the DHNA family.</text>
</comment>
<dbReference type="NCBIfam" id="TIGR00526">
    <property type="entry name" value="folB_dom"/>
    <property type="match status" value="1"/>
</dbReference>
<keyword evidence="5 6" id="KW-0456">Lyase</keyword>
<dbReference type="UniPathway" id="UPA00077">
    <property type="reaction ID" value="UER00154"/>
</dbReference>
<comment type="catalytic activity">
    <reaction evidence="1 6">
        <text>7,8-dihydroneopterin = 6-hydroxymethyl-7,8-dihydropterin + glycolaldehyde</text>
        <dbReference type="Rhea" id="RHEA:10540"/>
        <dbReference type="ChEBI" id="CHEBI:17001"/>
        <dbReference type="ChEBI" id="CHEBI:17071"/>
        <dbReference type="ChEBI" id="CHEBI:44841"/>
        <dbReference type="EC" id="4.1.2.25"/>
    </reaction>
</comment>
<dbReference type="SUPFAM" id="SSF55620">
    <property type="entry name" value="Tetrahydrobiopterin biosynthesis enzymes-like"/>
    <property type="match status" value="1"/>
</dbReference>
<dbReference type="PANTHER" id="PTHR42844:SF1">
    <property type="entry name" value="DIHYDRONEOPTERIN ALDOLASE 1-RELATED"/>
    <property type="match status" value="1"/>
</dbReference>
<proteinExistence type="inferred from homology"/>
<dbReference type="InterPro" id="IPR006157">
    <property type="entry name" value="FolB_dom"/>
</dbReference>
<dbReference type="FunFam" id="3.30.1130.10:FF:000003">
    <property type="entry name" value="7,8-dihydroneopterin aldolase"/>
    <property type="match status" value="1"/>
</dbReference>
<evidence type="ECO:0000256" key="1">
    <source>
        <dbReference type="ARBA" id="ARBA00001353"/>
    </source>
</evidence>
<evidence type="ECO:0000256" key="4">
    <source>
        <dbReference type="ARBA" id="ARBA00022909"/>
    </source>
</evidence>
<keyword evidence="9" id="KW-1185">Reference proteome</keyword>
<dbReference type="GO" id="GO:0004150">
    <property type="term" value="F:dihydroneopterin aldolase activity"/>
    <property type="evidence" value="ECO:0007669"/>
    <property type="project" value="UniProtKB-UniRule"/>
</dbReference>
<organism evidence="8 9">
    <name type="scientific">Tepidibacillus decaturensis</name>
    <dbReference type="NCBI Taxonomy" id="1413211"/>
    <lineage>
        <taxon>Bacteria</taxon>
        <taxon>Bacillati</taxon>
        <taxon>Bacillota</taxon>
        <taxon>Bacilli</taxon>
        <taxon>Bacillales</taxon>
        <taxon>Bacillaceae</taxon>
        <taxon>Tepidibacillus</taxon>
    </lineage>
</organism>
<evidence type="ECO:0000256" key="5">
    <source>
        <dbReference type="ARBA" id="ARBA00023239"/>
    </source>
</evidence>
<dbReference type="GO" id="GO:0046654">
    <property type="term" value="P:tetrahydrofolate biosynthetic process"/>
    <property type="evidence" value="ECO:0007669"/>
    <property type="project" value="UniProtKB-UniRule"/>
</dbReference>
<dbReference type="InterPro" id="IPR006156">
    <property type="entry name" value="Dihydroneopterin_aldolase"/>
</dbReference>
<evidence type="ECO:0000259" key="7">
    <source>
        <dbReference type="SMART" id="SM00905"/>
    </source>
</evidence>
<sequence length="120" mass="14076">MDKIIFDKMQFYAYHGVFEEEKRLGQKFEVDLEMYLDLKKAGETDCIEDTVNYAQVYEVVKQLIMGKQRKLLEALAEHTAKELLNTFPLHEVVVRVRKIQPPIPGHLESVTVEIRRGIER</sequence>
<comment type="pathway">
    <text evidence="2 6">Cofactor biosynthesis; tetrahydrofolate biosynthesis; 2-amino-4-hydroxy-6-hydroxymethyl-7,8-dihydropteridine diphosphate from 7,8-dihydroneopterin triphosphate: step 3/4.</text>
</comment>
<gene>
    <name evidence="8" type="ORF">U473_13185</name>
</gene>
<evidence type="ECO:0000256" key="2">
    <source>
        <dbReference type="ARBA" id="ARBA00005013"/>
    </source>
</evidence>
<dbReference type="Gene3D" id="3.30.1130.10">
    <property type="match status" value="1"/>
</dbReference>